<dbReference type="InterPro" id="IPR050361">
    <property type="entry name" value="MPP/UQCRC_Complex"/>
</dbReference>
<dbReference type="PANTHER" id="PTHR11851">
    <property type="entry name" value="METALLOPROTEASE"/>
    <property type="match status" value="1"/>
</dbReference>
<feature type="domain" description="Peptidase M16 N-terminal" evidence="3">
    <location>
        <begin position="15"/>
        <end position="141"/>
    </location>
</feature>
<dbReference type="Proteomes" id="UP000034753">
    <property type="component" value="Unassembled WGS sequence"/>
</dbReference>
<dbReference type="PATRIC" id="fig|1618429.3.peg.85"/>
<proteinExistence type="inferred from homology"/>
<evidence type="ECO:0000256" key="1">
    <source>
        <dbReference type="ARBA" id="ARBA00007261"/>
    </source>
</evidence>
<evidence type="ECO:0000256" key="2">
    <source>
        <dbReference type="RuleBase" id="RU004447"/>
    </source>
</evidence>
<dbReference type="InterPro" id="IPR001431">
    <property type="entry name" value="Pept_M16_Zn_BS"/>
</dbReference>
<dbReference type="InterPro" id="IPR011249">
    <property type="entry name" value="Metalloenz_LuxS/M16"/>
</dbReference>
<dbReference type="GO" id="GO:0004222">
    <property type="term" value="F:metalloendopeptidase activity"/>
    <property type="evidence" value="ECO:0007669"/>
    <property type="project" value="InterPro"/>
</dbReference>
<protein>
    <submittedName>
        <fullName evidence="5">Processing protease</fullName>
    </submittedName>
</protein>
<dbReference type="AlphaFoldDB" id="A0A0G0WNL2"/>
<organism evidence="5 6">
    <name type="scientific">Candidatus Daviesbacteria bacterium GW2011_GWB1_41_5</name>
    <dbReference type="NCBI Taxonomy" id="1618429"/>
    <lineage>
        <taxon>Bacteria</taxon>
        <taxon>Candidatus Daviesiibacteriota</taxon>
    </lineage>
</organism>
<dbReference type="Pfam" id="PF05193">
    <property type="entry name" value="Peptidase_M16_C"/>
    <property type="match status" value="1"/>
</dbReference>
<evidence type="ECO:0000313" key="5">
    <source>
        <dbReference type="EMBL" id="KKS14385.1"/>
    </source>
</evidence>
<dbReference type="SUPFAM" id="SSF63411">
    <property type="entry name" value="LuxS/MPP-like metallohydrolase"/>
    <property type="match status" value="2"/>
</dbReference>
<dbReference type="InterPro" id="IPR007863">
    <property type="entry name" value="Peptidase_M16_C"/>
</dbReference>
<evidence type="ECO:0000259" key="4">
    <source>
        <dbReference type="Pfam" id="PF05193"/>
    </source>
</evidence>
<dbReference type="PROSITE" id="PS00143">
    <property type="entry name" value="INSULINASE"/>
    <property type="match status" value="1"/>
</dbReference>
<comment type="similarity">
    <text evidence="1 2">Belongs to the peptidase M16 family.</text>
</comment>
<dbReference type="EMBL" id="LCBN01000002">
    <property type="protein sequence ID" value="KKS14385.1"/>
    <property type="molecule type" value="Genomic_DNA"/>
</dbReference>
<evidence type="ECO:0000259" key="3">
    <source>
        <dbReference type="Pfam" id="PF00675"/>
    </source>
</evidence>
<evidence type="ECO:0000313" key="6">
    <source>
        <dbReference type="Proteomes" id="UP000034753"/>
    </source>
</evidence>
<keyword evidence="5" id="KW-0645">Protease</keyword>
<feature type="domain" description="Peptidase M16 C-terminal" evidence="4">
    <location>
        <begin position="169"/>
        <end position="340"/>
    </location>
</feature>
<dbReference type="GO" id="GO:0046872">
    <property type="term" value="F:metal ion binding"/>
    <property type="evidence" value="ECO:0007669"/>
    <property type="project" value="InterPro"/>
</dbReference>
<keyword evidence="5" id="KW-0378">Hydrolase</keyword>
<dbReference type="GO" id="GO:0006508">
    <property type="term" value="P:proteolysis"/>
    <property type="evidence" value="ECO:0007669"/>
    <property type="project" value="UniProtKB-KW"/>
</dbReference>
<dbReference type="Pfam" id="PF00675">
    <property type="entry name" value="Peptidase_M16"/>
    <property type="match status" value="1"/>
</dbReference>
<dbReference type="Gene3D" id="3.30.830.10">
    <property type="entry name" value="Metalloenzyme, LuxS/M16 peptidase-like"/>
    <property type="match status" value="2"/>
</dbReference>
<dbReference type="PANTHER" id="PTHR11851:SF49">
    <property type="entry name" value="MITOCHONDRIAL-PROCESSING PEPTIDASE SUBUNIT ALPHA"/>
    <property type="match status" value="1"/>
</dbReference>
<gene>
    <name evidence="5" type="ORF">UU67_C0002G0051</name>
</gene>
<comment type="caution">
    <text evidence="5">The sequence shown here is derived from an EMBL/GenBank/DDBJ whole genome shotgun (WGS) entry which is preliminary data.</text>
</comment>
<dbReference type="InterPro" id="IPR011765">
    <property type="entry name" value="Pept_M16_N"/>
</dbReference>
<accession>A0A0G0WNL2</accession>
<name>A0A0G0WNL2_9BACT</name>
<sequence length="421" mass="48395">MYKISTLKNGLTLITVNLPHLDSVTSLVAIGAGSRYETKKNNGISHFLEHMFFKGSKKYPTTEIISTLVDGIGAINNAATDKEITYYWIKSAAKHSDLSSDIISSMVKESLLLDEEIEREKGVIVEELRMYKDHPARYVWDLYERLQFGDQPIGWDVGGDEKTITSLKRVEFIKYIKSLYTPKNMALIYVGRLPENIKKIAEKYFMDLPENSKETFKPFIRAKQVKPRGNILYKKIDQVNLVLGVEGFGRRDRRKYAAGLLATILGEGMSSRLFLQIRERRGLAYSVNAHYNPYIDTGFFAVYGGLKLEKIEEAVRVIKEELLKVTREKVTEEELKKAKEMARGRLAIRSESTNFLAEYFGIKFVLDRKLETFDEYLKKIEAVTCEDILQVAQEFFQREKFNLQMIGPLKSTAPFEKILNN</sequence>
<reference evidence="5 6" key="1">
    <citation type="journal article" date="2015" name="Nature">
        <title>rRNA introns, odd ribosomes, and small enigmatic genomes across a large radiation of phyla.</title>
        <authorList>
            <person name="Brown C.T."/>
            <person name="Hug L.A."/>
            <person name="Thomas B.C."/>
            <person name="Sharon I."/>
            <person name="Castelle C.J."/>
            <person name="Singh A."/>
            <person name="Wilkins M.J."/>
            <person name="Williams K.H."/>
            <person name="Banfield J.F."/>
        </authorList>
    </citation>
    <scope>NUCLEOTIDE SEQUENCE [LARGE SCALE GENOMIC DNA]</scope>
</reference>